<dbReference type="Proteomes" id="UP001046870">
    <property type="component" value="Chromosome 23"/>
</dbReference>
<gene>
    <name evidence="2" type="ORF">MATL_G00245480</name>
</gene>
<dbReference type="EMBL" id="JAFDVH010000023">
    <property type="protein sequence ID" value="KAG7455859.1"/>
    <property type="molecule type" value="Genomic_DNA"/>
</dbReference>
<name>A0A9D3PAH2_MEGAT</name>
<dbReference type="GO" id="GO:0003677">
    <property type="term" value="F:DNA binding"/>
    <property type="evidence" value="ECO:0007669"/>
    <property type="project" value="InterPro"/>
</dbReference>
<evidence type="ECO:0000313" key="2">
    <source>
        <dbReference type="EMBL" id="KAG7455859.1"/>
    </source>
</evidence>
<evidence type="ECO:0000256" key="1">
    <source>
        <dbReference type="SAM" id="MobiDB-lite"/>
    </source>
</evidence>
<sequence>MVDMQSHYSPPSPLEDSVLDSPLCGDFIGGMEDLQDISQSIEDDALSSWTSRRASPPARARVRRARLFPMP</sequence>
<dbReference type="PRINTS" id="PR01289">
    <property type="entry name" value="PROXISOMPAAR"/>
</dbReference>
<feature type="compositionally biased region" description="Basic residues" evidence="1">
    <location>
        <begin position="60"/>
        <end position="71"/>
    </location>
</feature>
<accession>A0A9D3PAH2</accession>
<reference evidence="2" key="1">
    <citation type="submission" date="2021-01" db="EMBL/GenBank/DDBJ databases">
        <authorList>
            <person name="Zahm M."/>
            <person name="Roques C."/>
            <person name="Cabau C."/>
            <person name="Klopp C."/>
            <person name="Donnadieu C."/>
            <person name="Jouanno E."/>
            <person name="Lampietro C."/>
            <person name="Louis A."/>
            <person name="Herpin A."/>
            <person name="Echchiki A."/>
            <person name="Berthelot C."/>
            <person name="Parey E."/>
            <person name="Roest-Crollius H."/>
            <person name="Braasch I."/>
            <person name="Postlethwait J."/>
            <person name="Bobe J."/>
            <person name="Montfort J."/>
            <person name="Bouchez O."/>
            <person name="Begum T."/>
            <person name="Mejri S."/>
            <person name="Adams A."/>
            <person name="Chen W.-J."/>
            <person name="Guiguen Y."/>
        </authorList>
    </citation>
    <scope>NUCLEOTIDE SEQUENCE</scope>
    <source>
        <strain evidence="2">YG-15Mar2019-1</strain>
        <tissue evidence="2">Brain</tissue>
    </source>
</reference>
<dbReference type="OrthoDB" id="5771769at2759"/>
<protein>
    <submittedName>
        <fullName evidence="2">Uncharacterized protein</fullName>
    </submittedName>
</protein>
<feature type="region of interest" description="Disordered" evidence="1">
    <location>
        <begin position="48"/>
        <end position="71"/>
    </location>
</feature>
<dbReference type="GO" id="GO:0004879">
    <property type="term" value="F:nuclear receptor activity"/>
    <property type="evidence" value="ECO:0007669"/>
    <property type="project" value="InterPro"/>
</dbReference>
<dbReference type="GO" id="GO:0005634">
    <property type="term" value="C:nucleus"/>
    <property type="evidence" value="ECO:0007669"/>
    <property type="project" value="InterPro"/>
</dbReference>
<organism evidence="2 3">
    <name type="scientific">Megalops atlanticus</name>
    <name type="common">Tarpon</name>
    <name type="synonym">Clupea gigantea</name>
    <dbReference type="NCBI Taxonomy" id="7932"/>
    <lineage>
        <taxon>Eukaryota</taxon>
        <taxon>Metazoa</taxon>
        <taxon>Chordata</taxon>
        <taxon>Craniata</taxon>
        <taxon>Vertebrata</taxon>
        <taxon>Euteleostomi</taxon>
        <taxon>Actinopterygii</taxon>
        <taxon>Neopterygii</taxon>
        <taxon>Teleostei</taxon>
        <taxon>Elopiformes</taxon>
        <taxon>Megalopidae</taxon>
        <taxon>Megalops</taxon>
    </lineage>
</organism>
<evidence type="ECO:0000313" key="3">
    <source>
        <dbReference type="Proteomes" id="UP001046870"/>
    </source>
</evidence>
<keyword evidence="3" id="KW-1185">Reference proteome</keyword>
<comment type="caution">
    <text evidence="2">The sequence shown here is derived from an EMBL/GenBank/DDBJ whole genome shotgun (WGS) entry which is preliminary data.</text>
</comment>
<dbReference type="AlphaFoldDB" id="A0A9D3PAH2"/>
<dbReference type="InterPro" id="IPR003076">
    <property type="entry name" value="PPAR-alpha"/>
</dbReference>
<proteinExistence type="predicted"/>